<gene>
    <name evidence="1" type="ORF">AC478_01630</name>
</gene>
<proteinExistence type="predicted"/>
<dbReference type="EMBL" id="LFWV01000016">
    <property type="protein sequence ID" value="KON31983.1"/>
    <property type="molecule type" value="Genomic_DNA"/>
</dbReference>
<comment type="caution">
    <text evidence="1">The sequence shown here is derived from an EMBL/GenBank/DDBJ whole genome shotgun (WGS) entry which is preliminary data.</text>
</comment>
<dbReference type="AlphaFoldDB" id="A0A0M0BTQ4"/>
<evidence type="ECO:0000313" key="1">
    <source>
        <dbReference type="EMBL" id="KON31983.1"/>
    </source>
</evidence>
<sequence length="75" mass="8389">MIFETSAEVSVFQVAGSPQVINKISDANLVSTNSLKGSLILTPLTVKFRQNTIKPFWKEEQRSLLIQKRVITGLK</sequence>
<name>A0A0M0BTQ4_9ARCH</name>
<reference evidence="2" key="1">
    <citation type="submission" date="2015-06" db="EMBL/GenBank/DDBJ databases">
        <title>New insights into the roles of widespread benthic archaea in carbon and nitrogen cycling.</title>
        <authorList>
            <person name="Lazar C.S."/>
            <person name="Baker B.J."/>
            <person name="Seitz K.W."/>
            <person name="Hyde A.S."/>
            <person name="Dick G.J."/>
            <person name="Hinrichs K.-U."/>
            <person name="Teske A.P."/>
        </authorList>
    </citation>
    <scope>NUCLEOTIDE SEQUENCE [LARGE SCALE GENOMIC DNA]</scope>
</reference>
<accession>A0A0M0BTQ4</accession>
<dbReference type="Proteomes" id="UP000054016">
    <property type="component" value="Unassembled WGS sequence"/>
</dbReference>
<organism evidence="1 2">
    <name type="scientific">miscellaneous Crenarchaeota group-1 archaeon SG8-32-3</name>
    <dbReference type="NCBI Taxonomy" id="1685125"/>
    <lineage>
        <taxon>Archaea</taxon>
        <taxon>Candidatus Bathyarchaeota</taxon>
        <taxon>MCG-1</taxon>
    </lineage>
</organism>
<protein>
    <submittedName>
        <fullName evidence="1">Uncharacterized protein</fullName>
    </submittedName>
</protein>
<evidence type="ECO:0000313" key="2">
    <source>
        <dbReference type="Proteomes" id="UP000054016"/>
    </source>
</evidence>